<dbReference type="InterPro" id="IPR008007">
    <property type="entry name" value="Peptidase_M42"/>
</dbReference>
<dbReference type="GO" id="GO:0006508">
    <property type="term" value="P:proteolysis"/>
    <property type="evidence" value="ECO:0007669"/>
    <property type="project" value="UniProtKB-KW"/>
</dbReference>
<dbReference type="STRING" id="1121335.Cst_c26830"/>
<dbReference type="PIRSF" id="PIRSF001123">
    <property type="entry name" value="PepA_GA"/>
    <property type="match status" value="1"/>
</dbReference>
<evidence type="ECO:0000256" key="8">
    <source>
        <dbReference type="PIRSR" id="PIRSR001123-1"/>
    </source>
</evidence>
<keyword evidence="4" id="KW-0378">Hydrolase</keyword>
<dbReference type="AlphaFoldDB" id="L7VVT3"/>
<evidence type="ECO:0000313" key="11">
    <source>
        <dbReference type="EMBL" id="AGC69633.1"/>
    </source>
</evidence>
<evidence type="ECO:0000259" key="10">
    <source>
        <dbReference type="Pfam" id="PF07687"/>
    </source>
</evidence>
<dbReference type="PANTHER" id="PTHR42994:SF2">
    <property type="entry name" value="PEPTIDASE"/>
    <property type="match status" value="1"/>
</dbReference>
<dbReference type="EMBL" id="CP004044">
    <property type="protein sequence ID" value="AGC69633.1"/>
    <property type="molecule type" value="Genomic_DNA"/>
</dbReference>
<keyword evidence="3 9" id="KW-0479">Metal-binding</keyword>
<name>L7VVT3_THES1</name>
<evidence type="ECO:0000313" key="12">
    <source>
        <dbReference type="Proteomes" id="UP000011220"/>
    </source>
</evidence>
<dbReference type="Gene3D" id="3.40.630.10">
    <property type="entry name" value="Zn peptidases"/>
    <property type="match status" value="1"/>
</dbReference>
<dbReference type="Gene3D" id="3.30.70.360">
    <property type="match status" value="1"/>
</dbReference>
<dbReference type="PANTHER" id="PTHR42994">
    <property type="entry name" value="PEPTIDASE T"/>
    <property type="match status" value="1"/>
</dbReference>
<dbReference type="InterPro" id="IPR011650">
    <property type="entry name" value="Peptidase_M20_dimer"/>
</dbReference>
<feature type="binding site" evidence="9">
    <location>
        <position position="123"/>
    </location>
    <ligand>
        <name>Zn(2+)</name>
        <dbReference type="ChEBI" id="CHEBI:29105"/>
        <label>1</label>
    </ligand>
</feature>
<proteinExistence type="inferred from homology"/>
<gene>
    <name evidence="11" type="ordered locus">Cst_c26830</name>
</gene>
<keyword evidence="12" id="KW-1185">Reference proteome</keyword>
<comment type="cofactor">
    <cofactor evidence="1">
        <name>Zn(2+)</name>
        <dbReference type="ChEBI" id="CHEBI:29105"/>
    </cofactor>
</comment>
<dbReference type="SUPFAM" id="SSF55031">
    <property type="entry name" value="Bacterial exopeptidase dimerisation domain"/>
    <property type="match status" value="1"/>
</dbReference>
<evidence type="ECO:0000256" key="1">
    <source>
        <dbReference type="ARBA" id="ARBA00001947"/>
    </source>
</evidence>
<dbReference type="GO" id="GO:0046872">
    <property type="term" value="F:metal ion binding"/>
    <property type="evidence" value="ECO:0007669"/>
    <property type="project" value="UniProtKB-UniRule"/>
</dbReference>
<dbReference type="Proteomes" id="UP000011220">
    <property type="component" value="Chromosome"/>
</dbReference>
<sequence>MRIKIIPEGREKEMSNVGVNTERLVKTFCELVRTDSTSGNERQMADLIKKKLEEMGYRPEEDNAGETIGGNAGNVIVKVPGNTDAPPLLFMAHMDTVEPGKGKTPVISGDIIKSDGTTVLGGDDLAGCACILEAINVLNEQKVPHGDVYAVFSIAEETGLCGAKALDVFRVPAKYAFVLDEGGTIGTVAVKAPYHNKIRFIVRGKAAHAGVCPEEGINAVRAAARAVASLPFMGRIDEESTCNIGIIKGGRATNIVPDEVVLDGELRSISEEKLEKYTNEWVKSFRNSVEAEKALVEIEVKREYGGYSISEDHPIMGLLKKATAVLNLPLLPVKTGGGSDTNVLNTKGIPAVNLSVGMTNVHGTNEQISVSDMTRATELILEIIKANAGKEQKNE</sequence>
<dbReference type="eggNOG" id="COG2195">
    <property type="taxonomic scope" value="Bacteria"/>
</dbReference>
<dbReference type="InterPro" id="IPR001261">
    <property type="entry name" value="ArgE/DapE_CS"/>
</dbReference>
<dbReference type="InterPro" id="IPR002933">
    <property type="entry name" value="Peptidase_M20"/>
</dbReference>
<evidence type="ECO:0000256" key="2">
    <source>
        <dbReference type="ARBA" id="ARBA00022670"/>
    </source>
</evidence>
<evidence type="ECO:0000256" key="9">
    <source>
        <dbReference type="PIRSR" id="PIRSR001123-2"/>
    </source>
</evidence>
<evidence type="ECO:0000256" key="3">
    <source>
        <dbReference type="ARBA" id="ARBA00022723"/>
    </source>
</evidence>
<evidence type="ECO:0000256" key="4">
    <source>
        <dbReference type="ARBA" id="ARBA00022801"/>
    </source>
</evidence>
<accession>L7VVT3</accession>
<dbReference type="PROSITE" id="PS00758">
    <property type="entry name" value="ARGE_DAPE_CPG2_1"/>
    <property type="match status" value="1"/>
</dbReference>
<reference evidence="11 12" key="1">
    <citation type="journal article" date="2013" name="Genome Announc.">
        <title>Complete genome sequence of Clostridium stercorarium subsp. stercorarium strain DSM 8532, a thermophilic degrader of plant cell wall fibers.</title>
        <authorList>
            <person name="Poehlein A."/>
            <person name="Zverlov V.V."/>
            <person name="Daniel R."/>
            <person name="Schwarz W.H."/>
            <person name="Liebl W."/>
        </authorList>
    </citation>
    <scope>NUCLEOTIDE SEQUENCE [LARGE SCALE GENOMIC DNA]</scope>
    <source>
        <strain evidence="12">ATCC 35414 / DSM 8532 / NCIMB 11754</strain>
    </source>
</reference>
<evidence type="ECO:0000256" key="6">
    <source>
        <dbReference type="ARBA" id="ARBA00023049"/>
    </source>
</evidence>
<feature type="active site" description="Proton acceptor" evidence="8">
    <location>
        <position position="156"/>
    </location>
</feature>
<keyword evidence="2" id="KW-0645">Protease</keyword>
<feature type="domain" description="Peptidase M20 dimerisation" evidence="10">
    <location>
        <begin position="199"/>
        <end position="286"/>
    </location>
</feature>
<dbReference type="PATRIC" id="fig|1121335.3.peg.2691"/>
<dbReference type="Pfam" id="PF07687">
    <property type="entry name" value="M20_dimer"/>
    <property type="match status" value="1"/>
</dbReference>
<keyword evidence="5" id="KW-0862">Zinc</keyword>
<dbReference type="NCBIfam" id="TIGR01883">
    <property type="entry name" value="PepT-like"/>
    <property type="match status" value="1"/>
</dbReference>
<evidence type="ECO:0000256" key="5">
    <source>
        <dbReference type="ARBA" id="ARBA00022833"/>
    </source>
</evidence>
<protein>
    <submittedName>
        <fullName evidence="11">Peptidase T-like protein</fullName>
    </submittedName>
</protein>
<feature type="binding site" evidence="9">
    <location>
        <position position="180"/>
    </location>
    <ligand>
        <name>Zn(2+)</name>
        <dbReference type="ChEBI" id="CHEBI:29105"/>
        <label>1</label>
    </ligand>
</feature>
<dbReference type="InterPro" id="IPR010162">
    <property type="entry name" value="PepT-like"/>
</dbReference>
<feature type="binding site" evidence="9">
    <location>
        <position position="157"/>
    </location>
    <ligand>
        <name>Zn(2+)</name>
        <dbReference type="ChEBI" id="CHEBI:29105"/>
        <label>2</label>
    </ligand>
</feature>
<dbReference type="SUPFAM" id="SSF53187">
    <property type="entry name" value="Zn-dependent exopeptidases"/>
    <property type="match status" value="1"/>
</dbReference>
<dbReference type="GO" id="GO:0008237">
    <property type="term" value="F:metallopeptidase activity"/>
    <property type="evidence" value="ECO:0007669"/>
    <property type="project" value="UniProtKB-KW"/>
</dbReference>
<dbReference type="KEGG" id="css:Cst_c26830"/>
<comment type="similarity">
    <text evidence="7">Belongs to the peptidase M42 family.</text>
</comment>
<dbReference type="KEGG" id="csd:Clst_2571"/>
<dbReference type="GO" id="GO:0004177">
    <property type="term" value="F:aminopeptidase activity"/>
    <property type="evidence" value="ECO:0007669"/>
    <property type="project" value="UniProtKB-UniRule"/>
</dbReference>
<organism evidence="11 12">
    <name type="scientific">Thermoclostridium stercorarium (strain ATCC 35414 / DSM 8532 / NCIMB 11754)</name>
    <name type="common">Clostridium stercorarium</name>
    <dbReference type="NCBI Taxonomy" id="1121335"/>
    <lineage>
        <taxon>Bacteria</taxon>
        <taxon>Bacillati</taxon>
        <taxon>Bacillota</taxon>
        <taxon>Clostridia</taxon>
        <taxon>Eubacteriales</taxon>
        <taxon>Oscillospiraceae</taxon>
        <taxon>Thermoclostridium</taxon>
    </lineage>
</organism>
<dbReference type="InterPro" id="IPR036264">
    <property type="entry name" value="Bact_exopeptidase_dim_dom"/>
</dbReference>
<dbReference type="RefSeq" id="WP_015360309.1">
    <property type="nucleotide sequence ID" value="NC_020134.1"/>
</dbReference>
<keyword evidence="6" id="KW-0482">Metalloprotease</keyword>
<comment type="cofactor">
    <cofactor evidence="9">
        <name>a divalent metal cation</name>
        <dbReference type="ChEBI" id="CHEBI:60240"/>
    </cofactor>
    <text evidence="9">Binds 2 divalent metal cations per subunit.</text>
</comment>
<dbReference type="Pfam" id="PF01546">
    <property type="entry name" value="Peptidase_M20"/>
    <property type="match status" value="1"/>
</dbReference>
<evidence type="ECO:0000256" key="7">
    <source>
        <dbReference type="PIRNR" id="PIRNR001123"/>
    </source>
</evidence>
<feature type="binding site" evidence="9">
    <location>
        <position position="123"/>
    </location>
    <ligand>
        <name>Zn(2+)</name>
        <dbReference type="ChEBI" id="CHEBI:29105"/>
        <label>2</label>
    </ligand>
</feature>